<dbReference type="PANTHER" id="PTHR48111:SF4">
    <property type="entry name" value="DNA-BINDING DUAL TRANSCRIPTIONAL REGULATOR OMPR"/>
    <property type="match status" value="1"/>
</dbReference>
<dbReference type="SUPFAM" id="SSF46894">
    <property type="entry name" value="C-terminal effector domain of the bipartite response regulators"/>
    <property type="match status" value="1"/>
</dbReference>
<dbReference type="GO" id="GO:0005829">
    <property type="term" value="C:cytosol"/>
    <property type="evidence" value="ECO:0007669"/>
    <property type="project" value="TreeGrafter"/>
</dbReference>
<evidence type="ECO:0000259" key="12">
    <source>
        <dbReference type="PROSITE" id="PS51755"/>
    </source>
</evidence>
<dbReference type="SMART" id="SM00862">
    <property type="entry name" value="Trans_reg_C"/>
    <property type="match status" value="1"/>
</dbReference>
<evidence type="ECO:0000256" key="5">
    <source>
        <dbReference type="ARBA" id="ARBA00023015"/>
    </source>
</evidence>
<keyword evidence="6 10" id="KW-0238">DNA-binding</keyword>
<dbReference type="Pfam" id="PF00486">
    <property type="entry name" value="Trans_reg_C"/>
    <property type="match status" value="1"/>
</dbReference>
<dbReference type="SMART" id="SM00448">
    <property type="entry name" value="REC"/>
    <property type="match status" value="1"/>
</dbReference>
<dbReference type="PANTHER" id="PTHR48111">
    <property type="entry name" value="REGULATOR OF RPOS"/>
    <property type="match status" value="1"/>
</dbReference>
<evidence type="ECO:0000256" key="4">
    <source>
        <dbReference type="ARBA" id="ARBA00023012"/>
    </source>
</evidence>
<proteinExistence type="predicted"/>
<dbReference type="EMBL" id="RWJF01000001">
    <property type="protein sequence ID" value="RST32249.1"/>
    <property type="molecule type" value="Genomic_DNA"/>
</dbReference>
<dbReference type="GO" id="GO:0032993">
    <property type="term" value="C:protein-DNA complex"/>
    <property type="evidence" value="ECO:0007669"/>
    <property type="project" value="TreeGrafter"/>
</dbReference>
<dbReference type="OrthoDB" id="2181430at2"/>
<protein>
    <recommendedName>
        <fullName evidence="8">Regulatory protein VirG</fullName>
    </recommendedName>
</protein>
<dbReference type="GO" id="GO:0000976">
    <property type="term" value="F:transcription cis-regulatory region binding"/>
    <property type="evidence" value="ECO:0007669"/>
    <property type="project" value="TreeGrafter"/>
</dbReference>
<sequence>MTVHIAVVDDEPDLRAVVQSYLTRHGFAVTAVDGGGALRALMAERPVDLAILDINMPGEDGLSIARDLRRLGPIGIIMLTANSDRVDKVVGLEVGADDYVTKPFDPRELLARVRTVLRRSSGHRGEGSPATLGSEVQVGRCRLNIDSRKLFALDGREVPLTAGEFDLLRTFVERPDRVMSRDQLLELAHRKEADVFDRSVDTRIARIRQKVEVDPKHPAAIKTVRSAGYVFVPSRQELA</sequence>
<dbReference type="InterPro" id="IPR039420">
    <property type="entry name" value="WalR-like"/>
</dbReference>
<dbReference type="GO" id="GO:0006355">
    <property type="term" value="P:regulation of DNA-templated transcription"/>
    <property type="evidence" value="ECO:0007669"/>
    <property type="project" value="InterPro"/>
</dbReference>
<evidence type="ECO:0000256" key="2">
    <source>
        <dbReference type="ARBA" id="ARBA00022490"/>
    </source>
</evidence>
<dbReference type="Gene3D" id="6.10.250.690">
    <property type="match status" value="1"/>
</dbReference>
<feature type="DNA-binding region" description="OmpR/PhoB-type" evidence="10">
    <location>
        <begin position="133"/>
        <end position="233"/>
    </location>
</feature>
<comment type="caution">
    <text evidence="13">The sequence shown here is derived from an EMBL/GenBank/DDBJ whole genome shotgun (WGS) entry which is preliminary data.</text>
</comment>
<keyword evidence="14" id="KW-1185">Reference proteome</keyword>
<evidence type="ECO:0000259" key="11">
    <source>
        <dbReference type="PROSITE" id="PS50110"/>
    </source>
</evidence>
<name>A0A3R9YP89_9SPHN</name>
<comment type="subcellular location">
    <subcellularLocation>
        <location evidence="1">Cytoplasm</location>
    </subcellularLocation>
</comment>
<dbReference type="FunFam" id="1.10.10.10:FF:000099">
    <property type="entry name" value="Two-component system response regulator TorR"/>
    <property type="match status" value="1"/>
</dbReference>
<dbReference type="GO" id="GO:0000156">
    <property type="term" value="F:phosphorelay response regulator activity"/>
    <property type="evidence" value="ECO:0007669"/>
    <property type="project" value="TreeGrafter"/>
</dbReference>
<feature type="domain" description="Response regulatory" evidence="11">
    <location>
        <begin position="4"/>
        <end position="117"/>
    </location>
</feature>
<dbReference type="AlphaFoldDB" id="A0A3R9YP89"/>
<evidence type="ECO:0000256" key="7">
    <source>
        <dbReference type="ARBA" id="ARBA00023163"/>
    </source>
</evidence>
<dbReference type="Gene3D" id="1.10.10.10">
    <property type="entry name" value="Winged helix-like DNA-binding domain superfamily/Winged helix DNA-binding domain"/>
    <property type="match status" value="1"/>
</dbReference>
<evidence type="ECO:0000256" key="6">
    <source>
        <dbReference type="ARBA" id="ARBA00023125"/>
    </source>
</evidence>
<dbReference type="InterPro" id="IPR001867">
    <property type="entry name" value="OmpR/PhoB-type_DNA-bd"/>
</dbReference>
<organism evidence="13 14">
    <name type="scientific">Sphingomonas ginkgonis</name>
    <dbReference type="NCBI Taxonomy" id="2315330"/>
    <lineage>
        <taxon>Bacteria</taxon>
        <taxon>Pseudomonadati</taxon>
        <taxon>Pseudomonadota</taxon>
        <taxon>Alphaproteobacteria</taxon>
        <taxon>Sphingomonadales</taxon>
        <taxon>Sphingomonadaceae</taxon>
        <taxon>Sphingomonas</taxon>
    </lineage>
</organism>
<keyword evidence="4" id="KW-0902">Two-component regulatory system</keyword>
<keyword evidence="2" id="KW-0963">Cytoplasm</keyword>
<dbReference type="Proteomes" id="UP000274661">
    <property type="component" value="Unassembled WGS sequence"/>
</dbReference>
<gene>
    <name evidence="13" type="ORF">HMF7854_12060</name>
</gene>
<dbReference type="InterPro" id="IPR016032">
    <property type="entry name" value="Sig_transdc_resp-reg_C-effctor"/>
</dbReference>
<feature type="domain" description="OmpR/PhoB-type" evidence="12">
    <location>
        <begin position="133"/>
        <end position="233"/>
    </location>
</feature>
<evidence type="ECO:0000256" key="9">
    <source>
        <dbReference type="PROSITE-ProRule" id="PRU00169"/>
    </source>
</evidence>
<dbReference type="PROSITE" id="PS51755">
    <property type="entry name" value="OMPR_PHOB"/>
    <property type="match status" value="1"/>
</dbReference>
<dbReference type="Gene3D" id="3.40.50.2300">
    <property type="match status" value="1"/>
</dbReference>
<evidence type="ECO:0000256" key="10">
    <source>
        <dbReference type="PROSITE-ProRule" id="PRU01091"/>
    </source>
</evidence>
<evidence type="ECO:0000313" key="13">
    <source>
        <dbReference type="EMBL" id="RST32249.1"/>
    </source>
</evidence>
<reference evidence="13 14" key="1">
    <citation type="submission" date="2018-12" db="EMBL/GenBank/DDBJ databases">
        <title>Sphingomonas sp. HMF7854 Genome sequencing and assembly.</title>
        <authorList>
            <person name="Cha I."/>
            <person name="Kang H."/>
            <person name="Kim H."/>
            <person name="Kang J."/>
            <person name="Joh K."/>
        </authorList>
    </citation>
    <scope>NUCLEOTIDE SEQUENCE [LARGE SCALE GENOMIC DNA]</scope>
    <source>
        <strain evidence="13 14">HMF7854</strain>
    </source>
</reference>
<dbReference type="PROSITE" id="PS50110">
    <property type="entry name" value="RESPONSE_REGULATORY"/>
    <property type="match status" value="1"/>
</dbReference>
<dbReference type="Pfam" id="PF00072">
    <property type="entry name" value="Response_reg"/>
    <property type="match status" value="1"/>
</dbReference>
<feature type="modified residue" description="4-aspartylphosphate" evidence="9">
    <location>
        <position position="53"/>
    </location>
</feature>
<evidence type="ECO:0000256" key="3">
    <source>
        <dbReference type="ARBA" id="ARBA00022553"/>
    </source>
</evidence>
<accession>A0A3R9YP89</accession>
<keyword evidence="3 9" id="KW-0597">Phosphoprotein</keyword>
<dbReference type="InterPro" id="IPR011006">
    <property type="entry name" value="CheY-like_superfamily"/>
</dbReference>
<dbReference type="InterPro" id="IPR036388">
    <property type="entry name" value="WH-like_DNA-bd_sf"/>
</dbReference>
<evidence type="ECO:0000256" key="1">
    <source>
        <dbReference type="ARBA" id="ARBA00004496"/>
    </source>
</evidence>
<dbReference type="InterPro" id="IPR001789">
    <property type="entry name" value="Sig_transdc_resp-reg_receiver"/>
</dbReference>
<dbReference type="SUPFAM" id="SSF52172">
    <property type="entry name" value="CheY-like"/>
    <property type="match status" value="1"/>
</dbReference>
<keyword evidence="5" id="KW-0805">Transcription regulation</keyword>
<evidence type="ECO:0000256" key="8">
    <source>
        <dbReference type="ARBA" id="ARBA00067337"/>
    </source>
</evidence>
<keyword evidence="7" id="KW-0804">Transcription</keyword>
<evidence type="ECO:0000313" key="14">
    <source>
        <dbReference type="Proteomes" id="UP000274661"/>
    </source>
</evidence>
<dbReference type="CDD" id="cd00383">
    <property type="entry name" value="trans_reg_C"/>
    <property type="match status" value="1"/>
</dbReference>